<evidence type="ECO:0000256" key="5">
    <source>
        <dbReference type="ARBA" id="ARBA00023239"/>
    </source>
</evidence>
<dbReference type="InterPro" id="IPR015424">
    <property type="entry name" value="PyrdxlP-dep_Trfase"/>
</dbReference>
<dbReference type="InterPro" id="IPR001597">
    <property type="entry name" value="ArAA_b-elim_lyase/Thr_aldolase"/>
</dbReference>
<dbReference type="PANTHER" id="PTHR32325:SF4">
    <property type="entry name" value="TRYPTOPHANASE"/>
    <property type="match status" value="1"/>
</dbReference>
<organism evidence="8">
    <name type="scientific">Vibrio splendidus</name>
    <dbReference type="NCBI Taxonomy" id="29497"/>
    <lineage>
        <taxon>Bacteria</taxon>
        <taxon>Pseudomonadati</taxon>
        <taxon>Pseudomonadota</taxon>
        <taxon>Gammaproteobacteria</taxon>
        <taxon>Vibrionales</taxon>
        <taxon>Vibrionaceae</taxon>
        <taxon>Vibrio</taxon>
    </lineage>
</organism>
<accession>A0A0H3ZQA3</accession>
<feature type="domain" description="Aromatic amino acid beta-eliminating lyase/threonine aldolase" evidence="7">
    <location>
        <begin position="51"/>
        <end position="439"/>
    </location>
</feature>
<comment type="subunit">
    <text evidence="3">Homotetramer.</text>
</comment>
<evidence type="ECO:0000259" key="7">
    <source>
        <dbReference type="Pfam" id="PF01212"/>
    </source>
</evidence>
<dbReference type="EC" id="4.1.99.1" evidence="8"/>
<dbReference type="SUPFAM" id="SSF53383">
    <property type="entry name" value="PLP-dependent transferases"/>
    <property type="match status" value="1"/>
</dbReference>
<dbReference type="Pfam" id="PF01212">
    <property type="entry name" value="Beta_elim_lyase"/>
    <property type="match status" value="1"/>
</dbReference>
<evidence type="ECO:0000256" key="4">
    <source>
        <dbReference type="ARBA" id="ARBA00022898"/>
    </source>
</evidence>
<reference evidence="8" key="1">
    <citation type="journal article" date="2015" name="MBio">
        <title>Eco-Evolutionary Dynamics of Episomes among Ecologically Cohesive Bacterial Populations.</title>
        <authorList>
            <person name="Xue H."/>
            <person name="Cordero O.X."/>
            <person name="Camas F.M."/>
            <person name="Trimble W."/>
            <person name="Meyer F."/>
            <person name="Guglielmini J."/>
            <person name="Rocha E.P."/>
            <person name="Polz M.F."/>
        </authorList>
    </citation>
    <scope>NUCLEOTIDE SEQUENCE</scope>
    <source>
        <strain evidence="8">1F_145</strain>
    </source>
</reference>
<comment type="similarity">
    <text evidence="2">Belongs to the beta-eliminating lyase family.</text>
</comment>
<dbReference type="AlphaFoldDB" id="A0A0H3ZQA3"/>
<proteinExistence type="inferred from homology"/>
<dbReference type="GO" id="GO:0009034">
    <property type="term" value="F:tryptophanase activity"/>
    <property type="evidence" value="ECO:0007669"/>
    <property type="project" value="UniProtKB-EC"/>
</dbReference>
<sequence length="482" mass="53551">MKVQSEPAATFAYKTKMVEPITLLTRKERELALDKCGYNPFGLQSREVYIDLHTDSGTSALSQEQWAALMIGDEAYSGSRSFEALEDSVAKVFGYQHFVPTHQGRGAEKILFPLLVKRWREMRGHAVSNSKPIFISNFHFDTTAAHVELAGAKALNSVVDEAYDTEAEFPFKGNMCLVKLQKQIDQYGAQAIAGIVMTVTCNSMGGQPVSMENLRQVYELAHGYCIPVVIDSARFAENAYFIKQREEGYADSAIIDIVREMYEYSDMLTLSAKKDPMVNIGGLLAVKQNEDLFRQVQMLCIVNEGFVSHGGLAGRDIQCLAVGLLEAVDENYLRARISQVEYFGQLLKEAGIPIQTPVGGHAIFINAGLLLPHIPPGQFPGDALANALYLEGGIHTAEIGSFLLGRDPETGMQKHSEVELTRLAIPRRVYSNEQLIYVVDVLKKIKAHAKNIVGYEFTYEPTVLRHFLARLKPAGKLISFDY</sequence>
<name>A0A0H3ZQA3_VIBSP</name>
<protein>
    <submittedName>
        <fullName evidence="8">Tryptophanase</fullName>
        <ecNumber evidence="8">4.1.99.1</ecNumber>
    </submittedName>
</protein>
<evidence type="ECO:0000313" key="8">
    <source>
        <dbReference type="EMBL" id="AKN36597.1"/>
    </source>
</evidence>
<evidence type="ECO:0000256" key="3">
    <source>
        <dbReference type="ARBA" id="ARBA00011881"/>
    </source>
</evidence>
<dbReference type="InterPro" id="IPR011166">
    <property type="entry name" value="Beta-eliminating_lyase"/>
</dbReference>
<keyword evidence="4 6" id="KW-0663">Pyridoxal phosphate</keyword>
<evidence type="ECO:0000256" key="1">
    <source>
        <dbReference type="ARBA" id="ARBA00001933"/>
    </source>
</evidence>
<dbReference type="EMBL" id="KP795501">
    <property type="protein sequence ID" value="AKN36597.1"/>
    <property type="molecule type" value="Genomic_DNA"/>
</dbReference>
<dbReference type="InterPro" id="IPR015421">
    <property type="entry name" value="PyrdxlP-dep_Trfase_major"/>
</dbReference>
<evidence type="ECO:0000256" key="2">
    <source>
        <dbReference type="ARBA" id="ARBA00009721"/>
    </source>
</evidence>
<dbReference type="Gene3D" id="3.40.640.10">
    <property type="entry name" value="Type I PLP-dependent aspartate aminotransferase-like (Major domain)"/>
    <property type="match status" value="1"/>
</dbReference>
<feature type="modified residue" description="N6-(pyridoxal phosphate)lysine" evidence="6">
    <location>
        <position position="274"/>
    </location>
</feature>
<keyword evidence="5 8" id="KW-0456">Lyase</keyword>
<dbReference type="NCBIfam" id="NF009709">
    <property type="entry name" value="PRK13238.1"/>
    <property type="match status" value="1"/>
</dbReference>
<dbReference type="PANTHER" id="PTHR32325">
    <property type="entry name" value="BETA-ELIMINATING LYASE-LIKE PROTEIN-RELATED"/>
    <property type="match status" value="1"/>
</dbReference>
<evidence type="ECO:0000256" key="6">
    <source>
        <dbReference type="PIRSR" id="PIRSR611166-50"/>
    </source>
</evidence>
<dbReference type="PIRSF" id="PIRSF001386">
    <property type="entry name" value="Trpase"/>
    <property type="match status" value="1"/>
</dbReference>
<dbReference type="InterPro" id="IPR015422">
    <property type="entry name" value="PyrdxlP-dep_Trfase_small"/>
</dbReference>
<comment type="cofactor">
    <cofactor evidence="1 6">
        <name>pyridoxal 5'-phosphate</name>
        <dbReference type="ChEBI" id="CHEBI:597326"/>
    </cofactor>
</comment>
<dbReference type="Gene3D" id="3.90.1150.10">
    <property type="entry name" value="Aspartate Aminotransferase, domain 1"/>
    <property type="match status" value="1"/>
</dbReference>